<evidence type="ECO:0000256" key="4">
    <source>
        <dbReference type="SAM" id="Phobius"/>
    </source>
</evidence>
<dbReference type="AlphaFoldDB" id="A0A841RPN1"/>
<comment type="caution">
    <text evidence="6">The sequence shown here is derived from an EMBL/GenBank/DDBJ whole genome shotgun (WGS) entry which is preliminary data.</text>
</comment>
<dbReference type="SUPFAM" id="SSF52058">
    <property type="entry name" value="L domain-like"/>
    <property type="match status" value="1"/>
</dbReference>
<feature type="compositionally biased region" description="Low complexity" evidence="3">
    <location>
        <begin position="106"/>
        <end position="119"/>
    </location>
</feature>
<evidence type="ECO:0000256" key="5">
    <source>
        <dbReference type="SAM" id="SignalP"/>
    </source>
</evidence>
<feature type="region of interest" description="Disordered" evidence="3">
    <location>
        <begin position="37"/>
        <end position="119"/>
    </location>
</feature>
<dbReference type="RefSeq" id="WP_184249023.1">
    <property type="nucleotide sequence ID" value="NZ_BAAACU010000005.1"/>
</dbReference>
<feature type="transmembrane region" description="Helical" evidence="4">
    <location>
        <begin position="628"/>
        <end position="648"/>
    </location>
</feature>
<feature type="signal peptide" evidence="5">
    <location>
        <begin position="1"/>
        <end position="29"/>
    </location>
</feature>
<keyword evidence="5" id="KW-0732">Signal</keyword>
<evidence type="ECO:0000313" key="7">
    <source>
        <dbReference type="Proteomes" id="UP000572212"/>
    </source>
</evidence>
<evidence type="ECO:0000313" key="6">
    <source>
        <dbReference type="EMBL" id="MBB6513583.1"/>
    </source>
</evidence>
<dbReference type="InterPro" id="IPR050836">
    <property type="entry name" value="SDS22/Internalin_LRR"/>
</dbReference>
<keyword evidence="1" id="KW-0433">Leucine-rich repeat</keyword>
<feature type="chain" id="PRO_5033009193" description="LPXTG-motif cell wall anchor domain-containing protein" evidence="5">
    <location>
        <begin position="30"/>
        <end position="656"/>
    </location>
</feature>
<keyword evidence="4" id="KW-0472">Membrane</keyword>
<organism evidence="6 7">
    <name type="scientific">Gracilibacillus halotolerans</name>
    <dbReference type="NCBI Taxonomy" id="74386"/>
    <lineage>
        <taxon>Bacteria</taxon>
        <taxon>Bacillati</taxon>
        <taxon>Bacillota</taxon>
        <taxon>Bacilli</taxon>
        <taxon>Bacillales</taxon>
        <taxon>Bacillaceae</taxon>
        <taxon>Gracilibacillus</taxon>
    </lineage>
</organism>
<name>A0A841RPN1_9BACI</name>
<keyword evidence="2" id="KW-0677">Repeat</keyword>
<dbReference type="InterPro" id="IPR032675">
    <property type="entry name" value="LRR_dom_sf"/>
</dbReference>
<dbReference type="InterPro" id="IPR025875">
    <property type="entry name" value="Leu-rich_rpt_4"/>
</dbReference>
<gene>
    <name evidence="6" type="ORF">GGQ92_002395</name>
</gene>
<accession>A0A841RPN1</accession>
<proteinExistence type="predicted"/>
<dbReference type="EMBL" id="JACHON010000013">
    <property type="protein sequence ID" value="MBB6513583.1"/>
    <property type="molecule type" value="Genomic_DNA"/>
</dbReference>
<feature type="compositionally biased region" description="Polar residues" evidence="3">
    <location>
        <begin position="595"/>
        <end position="607"/>
    </location>
</feature>
<feature type="region of interest" description="Disordered" evidence="3">
    <location>
        <begin position="562"/>
        <end position="607"/>
    </location>
</feature>
<evidence type="ECO:0000256" key="2">
    <source>
        <dbReference type="ARBA" id="ARBA00022737"/>
    </source>
</evidence>
<dbReference type="Gene3D" id="3.80.10.10">
    <property type="entry name" value="Ribonuclease Inhibitor"/>
    <property type="match status" value="1"/>
</dbReference>
<reference evidence="6 7" key="1">
    <citation type="submission" date="2020-08" db="EMBL/GenBank/DDBJ databases">
        <title>Genomic Encyclopedia of Type Strains, Phase IV (KMG-IV): sequencing the most valuable type-strain genomes for metagenomic binning, comparative biology and taxonomic classification.</title>
        <authorList>
            <person name="Goeker M."/>
        </authorList>
    </citation>
    <scope>NUCLEOTIDE SEQUENCE [LARGE SCALE GENOMIC DNA]</scope>
    <source>
        <strain evidence="6 7">DSM 11805</strain>
    </source>
</reference>
<dbReference type="Proteomes" id="UP000572212">
    <property type="component" value="Unassembled WGS sequence"/>
</dbReference>
<dbReference type="Pfam" id="PF12799">
    <property type="entry name" value="LRR_4"/>
    <property type="match status" value="1"/>
</dbReference>
<sequence>MNNNFSKKIYSTFIALVLMISFVTTPLSAITYEGSEADEQLAEQENTEESNYPNLKDIESVEESESTSENNTKEVVLEEDNLEGLDHTVESDEQELESETNDDPNNEQNNPEEQPELDNQLAVTNTDEEIEESNDEETEIVEFKHDRVRDTVRKKLGIESENVTILDMENLEEFYLNLWDYDKDKDDSISLKGLEHAVNLETLSVMNVNIEDTKVIEELNSVEVINLYNTNIEDLSVIKDLTQLKSLNVAKTNVSDISALEKLTELKSLSLESTNVSDISALEKLTELEFLNLDFTNVSDISVLKNLNKIISLGLGAPNVTDISVLEHLQELFEVALYETNIKDIKVLRKLPKLRNAVLDLIDVEAYDFETLDMLLNNDAIIGVDAFNWYIEQLNDIYPENEGYKVDEEKAQITAQVKGDSHKLSVNQVNALIENDLTIVLEKAGVTTSIPASVFARNLDVEIKIENLNKVTNSFSDAYKFTITQGNETISEFEEHPITLAFKVNAENANNVDHLQVYYLNETTNKWENIGGKYNAEDGTVTGTTDHFSTFAVFEAEEIDSDNIVNNGSPDKEVSPDGENDDTAVNESTNDEVNSDAGSETTQANNTAKNIATESDEKALLPNTATSIYTFLFLGLALLLVGVTIFAIRRVSGKIE</sequence>
<keyword evidence="4" id="KW-1133">Transmembrane helix</keyword>
<feature type="compositionally biased region" description="Acidic residues" evidence="3">
    <location>
        <begin position="91"/>
        <end position="105"/>
    </location>
</feature>
<feature type="compositionally biased region" description="Acidic residues" evidence="3">
    <location>
        <begin position="37"/>
        <end position="48"/>
    </location>
</feature>
<dbReference type="PANTHER" id="PTHR46652:SF3">
    <property type="entry name" value="LEUCINE-RICH REPEAT-CONTAINING PROTEIN 9"/>
    <property type="match status" value="1"/>
</dbReference>
<dbReference type="PANTHER" id="PTHR46652">
    <property type="entry name" value="LEUCINE-RICH REPEAT AND IQ DOMAIN-CONTAINING PROTEIN 1-RELATED"/>
    <property type="match status" value="1"/>
</dbReference>
<keyword evidence="7" id="KW-1185">Reference proteome</keyword>
<evidence type="ECO:0000256" key="3">
    <source>
        <dbReference type="SAM" id="MobiDB-lite"/>
    </source>
</evidence>
<evidence type="ECO:0000256" key="1">
    <source>
        <dbReference type="ARBA" id="ARBA00022614"/>
    </source>
</evidence>
<feature type="compositionally biased region" description="Acidic residues" evidence="3">
    <location>
        <begin position="576"/>
        <end position="594"/>
    </location>
</feature>
<keyword evidence="4" id="KW-0812">Transmembrane</keyword>
<evidence type="ECO:0008006" key="8">
    <source>
        <dbReference type="Google" id="ProtNLM"/>
    </source>
</evidence>
<protein>
    <recommendedName>
        <fullName evidence="8">LPXTG-motif cell wall anchor domain-containing protein</fullName>
    </recommendedName>
</protein>